<protein>
    <submittedName>
        <fullName evidence="2">Uncharacterized protein</fullName>
    </submittedName>
</protein>
<feature type="compositionally biased region" description="Basic and acidic residues" evidence="1">
    <location>
        <begin position="116"/>
        <end position="131"/>
    </location>
</feature>
<feature type="region of interest" description="Disordered" evidence="1">
    <location>
        <begin position="72"/>
        <end position="152"/>
    </location>
</feature>
<feature type="compositionally biased region" description="Polar residues" evidence="1">
    <location>
        <begin position="75"/>
        <end position="93"/>
    </location>
</feature>
<feature type="compositionally biased region" description="Polar residues" evidence="1">
    <location>
        <begin position="132"/>
        <end position="145"/>
    </location>
</feature>
<keyword evidence="3" id="KW-1185">Reference proteome</keyword>
<evidence type="ECO:0000313" key="3">
    <source>
        <dbReference type="Proteomes" id="UP001497522"/>
    </source>
</evidence>
<gene>
    <name evidence="2" type="ORF">CSSPJE1EN2_LOCUS6043</name>
</gene>
<organism evidence="2 3">
    <name type="scientific">Sphagnum jensenii</name>
    <dbReference type="NCBI Taxonomy" id="128206"/>
    <lineage>
        <taxon>Eukaryota</taxon>
        <taxon>Viridiplantae</taxon>
        <taxon>Streptophyta</taxon>
        <taxon>Embryophyta</taxon>
        <taxon>Bryophyta</taxon>
        <taxon>Sphagnophytina</taxon>
        <taxon>Sphagnopsida</taxon>
        <taxon>Sphagnales</taxon>
        <taxon>Sphagnaceae</taxon>
        <taxon>Sphagnum</taxon>
    </lineage>
</organism>
<accession>A0ABP1AKG6</accession>
<sequence>MMQHILQNSTNTTPEVGRVIHSLQTDLKTDDASIVKFELNCLHGFVALKIVEFELNCLWADQPRCIEEAHHDTSNHTVASSTAKSQAKTQKGNHQYPPSKPNKAPEAPTPISAFSRKREESKLPPNPERRYQQPNAESSKFSPQLHTDEDQG</sequence>
<dbReference type="Proteomes" id="UP001497522">
    <property type="component" value="Chromosome 13"/>
</dbReference>
<evidence type="ECO:0000313" key="2">
    <source>
        <dbReference type="EMBL" id="CAK9863048.1"/>
    </source>
</evidence>
<reference evidence="2" key="1">
    <citation type="submission" date="2024-03" db="EMBL/GenBank/DDBJ databases">
        <authorList>
            <consortium name="ELIXIR-Norway"/>
            <consortium name="Elixir Norway"/>
        </authorList>
    </citation>
    <scope>NUCLEOTIDE SEQUENCE</scope>
</reference>
<proteinExistence type="predicted"/>
<name>A0ABP1AKG6_9BRYO</name>
<evidence type="ECO:0000256" key="1">
    <source>
        <dbReference type="SAM" id="MobiDB-lite"/>
    </source>
</evidence>
<dbReference type="EMBL" id="OZ023714">
    <property type="protein sequence ID" value="CAK9863048.1"/>
    <property type="molecule type" value="Genomic_DNA"/>
</dbReference>